<evidence type="ECO:0000259" key="13">
    <source>
        <dbReference type="Pfam" id="PF07715"/>
    </source>
</evidence>
<evidence type="ECO:0000256" key="1">
    <source>
        <dbReference type="ARBA" id="ARBA00004571"/>
    </source>
</evidence>
<evidence type="ECO:0000256" key="9">
    <source>
        <dbReference type="ARBA" id="ARBA00023237"/>
    </source>
</evidence>
<protein>
    <submittedName>
        <fullName evidence="14">TonB-dependent receptor domain-containing protein</fullName>
    </submittedName>
</protein>
<evidence type="ECO:0000256" key="10">
    <source>
        <dbReference type="RuleBase" id="RU003357"/>
    </source>
</evidence>
<dbReference type="Pfam" id="PF00593">
    <property type="entry name" value="TonB_dep_Rec_b-barrel"/>
    <property type="match status" value="1"/>
</dbReference>
<keyword evidence="4" id="KW-0812">Transmembrane</keyword>
<dbReference type="PANTHER" id="PTHR30069:SF29">
    <property type="entry name" value="HEMOGLOBIN AND HEMOGLOBIN-HAPTOGLOBIN-BINDING PROTEIN 1-RELATED"/>
    <property type="match status" value="1"/>
</dbReference>
<evidence type="ECO:0000256" key="6">
    <source>
        <dbReference type="ARBA" id="ARBA00023077"/>
    </source>
</evidence>
<dbReference type="InterPro" id="IPR000531">
    <property type="entry name" value="Beta-barrel_TonB"/>
</dbReference>
<evidence type="ECO:0000256" key="4">
    <source>
        <dbReference type="ARBA" id="ARBA00022692"/>
    </source>
</evidence>
<sequence>MPTKATRQACGSIIFGIVLASSFASAAASDAAVGASASVVIDVDHQSFDAEFFEQYTPQTALDMINRLPGFVFDSGSSARGFGGTAGNVLIDGTRPTSKSGGLSEALSRIPAGQVSHIEVQRGAIGAGEAAGQSMVANVVRLKNVSTGTWSVDIRKVGPDRIMPSAGASFSTQLAGWDTSFQLESFMINESRDAVITARDAEGTKTRLQTEVRDERNRDASLSFDAGRDVFGGRLQLNGRFGFDSWYGDTERLGRGTGEPTDPVADRFFDDHDFEEYSGEFGADWSRTFESGWKWRLIGLTTIADWTARDLITNEMPEATLLDTTHFTAKEKNTETIFRTTLGKNGGAMVQPEFGIEGAFNTLNASLDIVKTDGTGAELFALPAKPVRVEEKRAEAFTNLVWKLNDTLTMDGGIKAEISQISTSGATDQAQTFKFLKPSVGITYTVTPDLQVGLSAERSVGQLDFGDFAASADASDDRVFAGNPNLRPDRTDRLQGTFNYQFGERGALSVELFYEWKDDVLERIILPSGRQGRANVGSARRWGLEAQASIPTDQVLKGGLIEVELDAKDSSFLDPLTGQKRRLHNFVPLEYVVEFRHDIPDTEWSWGVDYNSRFNWHGFFVNEFEDFEGASRWGGFIETTAVKGVRITLRAWSIGGVGRDRIRYLYSPTRGDTFIGTEISERVRDQGFRISFSGQF</sequence>
<proteinExistence type="inferred from homology"/>
<comment type="subcellular location">
    <subcellularLocation>
        <location evidence="1">Cell outer membrane</location>
        <topology evidence="1">Multi-pass membrane protein</topology>
    </subcellularLocation>
</comment>
<keyword evidence="9" id="KW-0998">Cell outer membrane</keyword>
<dbReference type="SUPFAM" id="SSF56935">
    <property type="entry name" value="Porins"/>
    <property type="match status" value="1"/>
</dbReference>
<reference evidence="15" key="1">
    <citation type="journal article" date="2019" name="Int. J. Syst. Evol. Microbiol.">
        <title>The Global Catalogue of Microorganisms (GCM) 10K type strain sequencing project: providing services to taxonomists for standard genome sequencing and annotation.</title>
        <authorList>
            <consortium name="The Broad Institute Genomics Platform"/>
            <consortium name="The Broad Institute Genome Sequencing Center for Infectious Disease"/>
            <person name="Wu L."/>
            <person name="Ma J."/>
        </authorList>
    </citation>
    <scope>NUCLEOTIDE SEQUENCE [LARGE SCALE GENOMIC DNA]</scope>
    <source>
        <strain evidence="15">CGMCC 1.15304</strain>
    </source>
</reference>
<evidence type="ECO:0000256" key="8">
    <source>
        <dbReference type="ARBA" id="ARBA00023170"/>
    </source>
</evidence>
<keyword evidence="15" id="KW-1185">Reference proteome</keyword>
<feature type="domain" description="TonB-dependent receptor plug" evidence="13">
    <location>
        <begin position="46"/>
        <end position="127"/>
    </location>
</feature>
<dbReference type="RefSeq" id="WP_068143902.1">
    <property type="nucleotide sequence ID" value="NZ_JBHSCR010000014.1"/>
</dbReference>
<comment type="similarity">
    <text evidence="10">Belongs to the TonB-dependent receptor family.</text>
</comment>
<keyword evidence="5 11" id="KW-0732">Signal</keyword>
<organism evidence="14 15">
    <name type="scientific">Kordiimonas lipolytica</name>
    <dbReference type="NCBI Taxonomy" id="1662421"/>
    <lineage>
        <taxon>Bacteria</taxon>
        <taxon>Pseudomonadati</taxon>
        <taxon>Pseudomonadota</taxon>
        <taxon>Alphaproteobacteria</taxon>
        <taxon>Kordiimonadales</taxon>
        <taxon>Kordiimonadaceae</taxon>
        <taxon>Kordiimonas</taxon>
    </lineage>
</organism>
<evidence type="ECO:0000256" key="7">
    <source>
        <dbReference type="ARBA" id="ARBA00023136"/>
    </source>
</evidence>
<feature type="domain" description="TonB-dependent receptor-like beta-barrel" evidence="12">
    <location>
        <begin position="232"/>
        <end position="611"/>
    </location>
</feature>
<evidence type="ECO:0000256" key="5">
    <source>
        <dbReference type="ARBA" id="ARBA00022729"/>
    </source>
</evidence>
<dbReference type="EMBL" id="JBHSCR010000014">
    <property type="protein sequence ID" value="MFC4349090.1"/>
    <property type="molecule type" value="Genomic_DNA"/>
</dbReference>
<gene>
    <name evidence="14" type="ORF">ACFO5Q_14645</name>
</gene>
<dbReference type="InterPro" id="IPR012910">
    <property type="entry name" value="Plug_dom"/>
</dbReference>
<dbReference type="Gene3D" id="2.170.130.10">
    <property type="entry name" value="TonB-dependent receptor, plug domain"/>
    <property type="match status" value="1"/>
</dbReference>
<evidence type="ECO:0000259" key="12">
    <source>
        <dbReference type="Pfam" id="PF00593"/>
    </source>
</evidence>
<dbReference type="Gene3D" id="2.40.170.20">
    <property type="entry name" value="TonB-dependent receptor, beta-barrel domain"/>
    <property type="match status" value="1"/>
</dbReference>
<evidence type="ECO:0000256" key="2">
    <source>
        <dbReference type="ARBA" id="ARBA00022448"/>
    </source>
</evidence>
<keyword evidence="2" id="KW-0813">Transport</keyword>
<evidence type="ECO:0000313" key="14">
    <source>
        <dbReference type="EMBL" id="MFC4349090.1"/>
    </source>
</evidence>
<dbReference type="InterPro" id="IPR039426">
    <property type="entry name" value="TonB-dep_rcpt-like"/>
</dbReference>
<accession>A0ABV8UEK4</accession>
<dbReference type="Proteomes" id="UP001595776">
    <property type="component" value="Unassembled WGS sequence"/>
</dbReference>
<keyword evidence="6 10" id="KW-0798">TonB box</keyword>
<feature type="chain" id="PRO_5047106771" evidence="11">
    <location>
        <begin position="27"/>
        <end position="696"/>
    </location>
</feature>
<keyword evidence="7 10" id="KW-0472">Membrane</keyword>
<keyword evidence="8 14" id="KW-0675">Receptor</keyword>
<dbReference type="InterPro" id="IPR036942">
    <property type="entry name" value="Beta-barrel_TonB_sf"/>
</dbReference>
<feature type="signal peptide" evidence="11">
    <location>
        <begin position="1"/>
        <end position="26"/>
    </location>
</feature>
<dbReference type="InterPro" id="IPR037066">
    <property type="entry name" value="Plug_dom_sf"/>
</dbReference>
<keyword evidence="3" id="KW-1134">Transmembrane beta strand</keyword>
<name>A0ABV8UEK4_9PROT</name>
<evidence type="ECO:0000256" key="11">
    <source>
        <dbReference type="SAM" id="SignalP"/>
    </source>
</evidence>
<comment type="caution">
    <text evidence="14">The sequence shown here is derived from an EMBL/GenBank/DDBJ whole genome shotgun (WGS) entry which is preliminary data.</text>
</comment>
<evidence type="ECO:0000313" key="15">
    <source>
        <dbReference type="Proteomes" id="UP001595776"/>
    </source>
</evidence>
<dbReference type="PANTHER" id="PTHR30069">
    <property type="entry name" value="TONB-DEPENDENT OUTER MEMBRANE RECEPTOR"/>
    <property type="match status" value="1"/>
</dbReference>
<evidence type="ECO:0000256" key="3">
    <source>
        <dbReference type="ARBA" id="ARBA00022452"/>
    </source>
</evidence>
<dbReference type="Pfam" id="PF07715">
    <property type="entry name" value="Plug"/>
    <property type="match status" value="1"/>
</dbReference>